<dbReference type="PATRIC" id="fig|1096930.3.peg.2559"/>
<evidence type="ECO:0000313" key="2">
    <source>
        <dbReference type="Proteomes" id="UP000015527"/>
    </source>
</evidence>
<name>T0HNF2_9SPHN</name>
<dbReference type="AlphaFoldDB" id="T0HNF2"/>
<keyword evidence="2" id="KW-1185">Reference proteome</keyword>
<accession>T0HNF2</accession>
<sequence>MKDRVEIIAPTERRRWFSDAENAAIFAEADADGLWVLPRFTYGLT</sequence>
<comment type="caution">
    <text evidence="1">The sequence shown here is derived from an EMBL/GenBank/DDBJ whole genome shotgun (WGS) entry which is preliminary data.</text>
</comment>
<gene>
    <name evidence="1" type="ORF">L284_12805</name>
</gene>
<organism evidence="1 2">
    <name type="scientific">Novosphingobium lindaniclasticum LE124</name>
    <dbReference type="NCBI Taxonomy" id="1096930"/>
    <lineage>
        <taxon>Bacteria</taxon>
        <taxon>Pseudomonadati</taxon>
        <taxon>Pseudomonadota</taxon>
        <taxon>Alphaproteobacteria</taxon>
        <taxon>Sphingomonadales</taxon>
        <taxon>Sphingomonadaceae</taxon>
        <taxon>Novosphingobium</taxon>
    </lineage>
</organism>
<dbReference type="Proteomes" id="UP000015527">
    <property type="component" value="Unassembled WGS sequence"/>
</dbReference>
<evidence type="ECO:0000313" key="1">
    <source>
        <dbReference type="EMBL" id="EQB14562.1"/>
    </source>
</evidence>
<dbReference type="EMBL" id="ATHL01000081">
    <property type="protein sequence ID" value="EQB14562.1"/>
    <property type="molecule type" value="Genomic_DNA"/>
</dbReference>
<reference evidence="1 2" key="1">
    <citation type="journal article" date="2013" name="Genome Announc.">
        <title>Genome Sequence of Novosphingobium lindaniclasticum LE124T, Isolated from a Hexachlorocyclohexane Dumpsite.</title>
        <authorList>
            <person name="Saxena A."/>
            <person name="Nayyar N."/>
            <person name="Sangwan N."/>
            <person name="Kumari R."/>
            <person name="Khurana J.P."/>
            <person name="Lal R."/>
        </authorList>
    </citation>
    <scope>NUCLEOTIDE SEQUENCE [LARGE SCALE GENOMIC DNA]</scope>
    <source>
        <strain evidence="1 2">LE124</strain>
    </source>
</reference>
<proteinExistence type="predicted"/>
<protein>
    <submittedName>
        <fullName evidence="1">Uncharacterized protein</fullName>
    </submittedName>
</protein>